<dbReference type="InterPro" id="IPR012657">
    <property type="entry name" value="23S_rRNA-intervening_sequence"/>
</dbReference>
<protein>
    <recommendedName>
        <fullName evidence="3">Four helix bundle protein</fullName>
    </recommendedName>
</protein>
<name>D7CPM6_SYNLT</name>
<sequence>MNRDNLIQDKSYRFALRVARVYQYLVRERRDYAIAKQVLRSGTSIGANVEEAVAAHSKKDFIAKMTIALKETRETIYWLRLLRDSSWLEQKYANDILRDAIELRKILTAIVKTSKKNDS</sequence>
<accession>D7CPM6</accession>
<keyword evidence="2" id="KW-1185">Reference proteome</keyword>
<dbReference type="OrthoDB" id="285993at2"/>
<dbReference type="Pfam" id="PF05635">
    <property type="entry name" value="23S_rRNA_IVP"/>
    <property type="match status" value="1"/>
</dbReference>
<dbReference type="PANTHER" id="PTHR38471:SF2">
    <property type="entry name" value="FOUR HELIX BUNDLE PROTEIN"/>
    <property type="match status" value="1"/>
</dbReference>
<dbReference type="Proteomes" id="UP000000378">
    <property type="component" value="Chromosome"/>
</dbReference>
<dbReference type="PIRSF" id="PIRSF035652">
    <property type="entry name" value="CHP02436"/>
    <property type="match status" value="1"/>
</dbReference>
<organism evidence="1 2">
    <name type="scientific">Syntrophothermus lipocalidus (strain DSM 12680 / TGB-C1)</name>
    <dbReference type="NCBI Taxonomy" id="643648"/>
    <lineage>
        <taxon>Bacteria</taxon>
        <taxon>Bacillati</taxon>
        <taxon>Bacillota</taxon>
        <taxon>Clostridia</taxon>
        <taxon>Eubacteriales</taxon>
        <taxon>Syntrophomonadaceae</taxon>
        <taxon>Syntrophothermus</taxon>
    </lineage>
</organism>
<gene>
    <name evidence="1" type="ordered locus">Slip_1908</name>
</gene>
<evidence type="ECO:0000313" key="2">
    <source>
        <dbReference type="Proteomes" id="UP000000378"/>
    </source>
</evidence>
<dbReference type="PANTHER" id="PTHR38471">
    <property type="entry name" value="FOUR HELIX BUNDLE PROTEIN"/>
    <property type="match status" value="1"/>
</dbReference>
<dbReference type="eggNOG" id="ENOG5032RWC">
    <property type="taxonomic scope" value="Bacteria"/>
</dbReference>
<evidence type="ECO:0000313" key="1">
    <source>
        <dbReference type="EMBL" id="ADI02661.1"/>
    </source>
</evidence>
<dbReference type="KEGG" id="slp:Slip_1908"/>
<dbReference type="HOGENOM" id="CLU_129874_2_0_9"/>
<reference evidence="2" key="1">
    <citation type="journal article" date="2010" name="Stand. Genomic Sci.">
        <title>Complete genome sequence of Syntrophothermus lipocalidus type strain (TGB-C1T).</title>
        <authorList>
            <consortium name="US DOE Joint Genome Institute (JGI-PGF)"/>
            <person name="Djao O."/>
            <person name="Zhang X."/>
            <person name="Lucas S."/>
            <person name="Lapidus A."/>
            <person name="Glavina Del Rio T."/>
            <person name="Nolan M."/>
            <person name="Tice H."/>
            <person name="Cheng J."/>
            <person name="Han C."/>
            <person name="Tapia R."/>
            <person name="Goodwin L."/>
            <person name="Pitluck S."/>
            <person name="Liolios K."/>
            <person name="Ivanova N."/>
            <person name="Mavromatis K."/>
            <person name="Mikhailova N."/>
            <person name="Ovchinnikova G."/>
            <person name="Pati A."/>
            <person name="Brambilla E."/>
            <person name="Chen A."/>
            <person name="Palaniappan K."/>
            <person name="Land M."/>
            <person name="Hauser L."/>
            <person name="Chang Y."/>
            <person name="Jeffries C."/>
            <person name="Rohde M."/>
            <person name="Sikorski J."/>
            <person name="Spring S."/>
            <person name="Goker M."/>
            <person name="Detter J."/>
            <person name="Woyke T."/>
            <person name="Bristow J."/>
            <person name="Eisen J."/>
            <person name="Markowitz V."/>
            <person name="Hugenholtz P."/>
            <person name="Kyrpides N."/>
            <person name="Klenk H."/>
        </authorList>
    </citation>
    <scope>NUCLEOTIDE SEQUENCE [LARGE SCALE GENOMIC DNA]</scope>
    <source>
        <strain evidence="2">DSM 12680 / TGB-C1</strain>
    </source>
</reference>
<dbReference type="NCBIfam" id="TIGR02436">
    <property type="entry name" value="four helix bundle protein"/>
    <property type="match status" value="1"/>
</dbReference>
<dbReference type="Gene3D" id="1.20.1440.60">
    <property type="entry name" value="23S rRNA-intervening sequence"/>
    <property type="match status" value="1"/>
</dbReference>
<dbReference type="EMBL" id="CP002048">
    <property type="protein sequence ID" value="ADI02661.1"/>
    <property type="molecule type" value="Genomic_DNA"/>
</dbReference>
<evidence type="ECO:0008006" key="3">
    <source>
        <dbReference type="Google" id="ProtNLM"/>
    </source>
</evidence>
<reference evidence="1 2" key="2">
    <citation type="journal article" date="2010" name="Stand. Genomic Sci.">
        <title>Complete genome sequence of Syntrophothermus lipocalidus type strain (TGB-C1).</title>
        <authorList>
            <person name="Djao O.D."/>
            <person name="Zhang X."/>
            <person name="Lucas S."/>
            <person name="Lapidus A."/>
            <person name="Del Rio T.G."/>
            <person name="Nolan M."/>
            <person name="Tice H."/>
            <person name="Cheng J.F."/>
            <person name="Han C."/>
            <person name="Tapia R."/>
            <person name="Goodwin L."/>
            <person name="Pitluck S."/>
            <person name="Liolios K."/>
            <person name="Ivanova N."/>
            <person name="Mavromatis K."/>
            <person name="Mikhailova N."/>
            <person name="Ovchinnikova G."/>
            <person name="Pati A."/>
            <person name="Brambilla E."/>
            <person name="Chen A."/>
            <person name="Palaniappan K."/>
            <person name="Land M."/>
            <person name="Hauser L."/>
            <person name="Chang Y.J."/>
            <person name="Jeffries C.D."/>
            <person name="Rohde M."/>
            <person name="Sikorski J."/>
            <person name="Spring S."/>
            <person name="Goker M."/>
            <person name="Detter J.C."/>
            <person name="Woyke T."/>
            <person name="Bristow J."/>
            <person name="Eisen J.A."/>
            <person name="Markowitz V."/>
            <person name="Hugenholtz P."/>
            <person name="Kyrpides N.C."/>
            <person name="Klenk H.P."/>
        </authorList>
    </citation>
    <scope>NUCLEOTIDE SEQUENCE [LARGE SCALE GENOMIC DNA]</scope>
    <source>
        <strain evidence="2">DSM 12680 / TGB-C1</strain>
    </source>
</reference>
<dbReference type="SUPFAM" id="SSF158446">
    <property type="entry name" value="IVS-encoded protein-like"/>
    <property type="match status" value="1"/>
</dbReference>
<dbReference type="RefSeq" id="WP_013176063.1">
    <property type="nucleotide sequence ID" value="NC_014220.1"/>
</dbReference>
<proteinExistence type="predicted"/>
<dbReference type="STRING" id="643648.Slip_1908"/>
<dbReference type="InterPro" id="IPR036583">
    <property type="entry name" value="23S_rRNA_IVS_sf"/>
</dbReference>
<dbReference type="AlphaFoldDB" id="D7CPM6"/>